<dbReference type="InterPro" id="IPR016117">
    <property type="entry name" value="ArgJ-like_dom_sf"/>
</dbReference>
<dbReference type="SUPFAM" id="SSF56266">
    <property type="entry name" value="DmpA/ArgJ-like"/>
    <property type="match status" value="1"/>
</dbReference>
<evidence type="ECO:0008006" key="4">
    <source>
        <dbReference type="Google" id="ProtNLM"/>
    </source>
</evidence>
<dbReference type="AlphaFoldDB" id="A0A1L7XPT0"/>
<comment type="similarity">
    <text evidence="1">Belongs to the peptidase S58 family.</text>
</comment>
<evidence type="ECO:0000256" key="1">
    <source>
        <dbReference type="ARBA" id="ARBA00007068"/>
    </source>
</evidence>
<dbReference type="InterPro" id="IPR005321">
    <property type="entry name" value="Peptidase_S58_DmpA"/>
</dbReference>
<organism evidence="2 3">
    <name type="scientific">Phialocephala subalpina</name>
    <dbReference type="NCBI Taxonomy" id="576137"/>
    <lineage>
        <taxon>Eukaryota</taxon>
        <taxon>Fungi</taxon>
        <taxon>Dikarya</taxon>
        <taxon>Ascomycota</taxon>
        <taxon>Pezizomycotina</taxon>
        <taxon>Leotiomycetes</taxon>
        <taxon>Helotiales</taxon>
        <taxon>Mollisiaceae</taxon>
        <taxon>Phialocephala</taxon>
        <taxon>Phialocephala fortinii species complex</taxon>
    </lineage>
</organism>
<dbReference type="OrthoDB" id="2107894at2759"/>
<dbReference type="EMBL" id="FJOG01000041">
    <property type="protein sequence ID" value="CZR67044.1"/>
    <property type="molecule type" value="Genomic_DNA"/>
</dbReference>
<sequence>MARMTIGDLGYTPGQLPSGPKNSILDIKGVRVGQVTIGEDGDDVRKGVTIILPRDPSEIHIPCYAGMHTLNGNGEVTGSYQVKDWGYTTLTNSCSLGIVFHTIWQWTLDQARKNGTSLETLSHNYGTPVVGETADWWLNDVYNTALKEENVQQAFANAMTQTEIQEGQHGGGAGMTCHMFPGGTGTASRVVKGHGEERYTVGVIVQSNYGHTHDLQIGGVPVGKLVLKEFGSTVHQPETTKVPFTSGGGKADEGSIVIYLITDAPVLPHQLVRIARHCAVGLTQVGGHGVGRNHSGDIILCLSTANKPDERVMTPQVTGVGIIERNQIEIIKNESMDTMFRAASEATEEAVLNSIVAGRAGRTGFGGIHLDGLPVDAVKEMLKKHLVDV</sequence>
<reference evidence="2 3" key="1">
    <citation type="submission" date="2016-03" db="EMBL/GenBank/DDBJ databases">
        <authorList>
            <person name="Ploux O."/>
        </authorList>
    </citation>
    <scope>NUCLEOTIDE SEQUENCE [LARGE SCALE GENOMIC DNA]</scope>
    <source>
        <strain evidence="2 3">UAMH 11012</strain>
    </source>
</reference>
<gene>
    <name evidence="2" type="ORF">PAC_16943</name>
</gene>
<dbReference type="Proteomes" id="UP000184330">
    <property type="component" value="Unassembled WGS sequence"/>
</dbReference>
<dbReference type="Pfam" id="PF03576">
    <property type="entry name" value="Peptidase_S58"/>
    <property type="match status" value="1"/>
</dbReference>
<protein>
    <recommendedName>
        <fullName evidence="4">Aminopeptidase</fullName>
    </recommendedName>
</protein>
<keyword evidence="3" id="KW-1185">Reference proteome</keyword>
<evidence type="ECO:0000313" key="2">
    <source>
        <dbReference type="EMBL" id="CZR67044.1"/>
    </source>
</evidence>
<dbReference type="Gene3D" id="3.60.70.12">
    <property type="entry name" value="L-amino peptidase D-ALA esterase/amidase"/>
    <property type="match status" value="1"/>
</dbReference>
<evidence type="ECO:0000313" key="3">
    <source>
        <dbReference type="Proteomes" id="UP000184330"/>
    </source>
</evidence>
<dbReference type="GO" id="GO:0004177">
    <property type="term" value="F:aminopeptidase activity"/>
    <property type="evidence" value="ECO:0007669"/>
    <property type="project" value="TreeGrafter"/>
</dbReference>
<proteinExistence type="inferred from homology"/>
<dbReference type="PANTHER" id="PTHR36512:SF3">
    <property type="entry name" value="BLR5678 PROTEIN"/>
    <property type="match status" value="1"/>
</dbReference>
<dbReference type="PANTHER" id="PTHR36512">
    <property type="entry name" value="D-AMINOPEPTIDASE"/>
    <property type="match status" value="1"/>
</dbReference>
<name>A0A1L7XPT0_9HELO</name>
<accession>A0A1L7XPT0</accession>